<keyword evidence="3" id="KW-1185">Reference proteome</keyword>
<proteinExistence type="predicted"/>
<dbReference type="RefSeq" id="WP_080122002.1">
    <property type="nucleotide sequence ID" value="NZ_CP035278.1"/>
</dbReference>
<accession>A0AAQ0EPY4</accession>
<dbReference type="InterPro" id="IPR010261">
    <property type="entry name" value="Tir_chaperone"/>
</dbReference>
<reference evidence="1 3" key="1">
    <citation type="submission" date="2019-01" db="EMBL/GenBank/DDBJ databases">
        <title>Whole genome sequencing and annotation enables comparative genome analysis that reveals unique features of the Chlamydia suis R19 Genome.</title>
        <authorList>
            <person name="Dimond Z.E."/>
        </authorList>
    </citation>
    <scope>NUCLEOTIDE SEQUENCE [LARGE SCALE GENOMIC DNA]</scope>
    <source>
        <strain evidence="1 3">R19</strain>
    </source>
</reference>
<organism evidence="2 4">
    <name type="scientific">Chlamydia suis</name>
    <dbReference type="NCBI Taxonomy" id="83559"/>
    <lineage>
        <taxon>Bacteria</taxon>
        <taxon>Pseudomonadati</taxon>
        <taxon>Chlamydiota</taxon>
        <taxon>Chlamydiia</taxon>
        <taxon>Chlamydiales</taxon>
        <taxon>Chlamydiaceae</taxon>
        <taxon>Chlamydia/Chlamydophila group</taxon>
        <taxon>Chlamydia</taxon>
    </lineage>
</organism>
<name>A0AAQ0EPY4_9CHLA</name>
<sequence>MQNQFEQLLTELSDQLNSPLSPDENNACVVRFGYNDVAVQIEEDGNSGFLVAGVILGKLPENTFRQKVFKAALSINGSPQSNIKGTMAYGEISNQLYLCDRLNMTYLNGEKLARYLVLFSQHAKIWMQALAKGELPDLHALGMYHLL</sequence>
<dbReference type="GO" id="GO:0030254">
    <property type="term" value="P:protein secretion by the type III secretion system"/>
    <property type="evidence" value="ECO:0007669"/>
    <property type="project" value="InterPro"/>
</dbReference>
<reference evidence="2" key="2">
    <citation type="journal article" date="2021" name="Front. Microbiol.">
        <title>Generation of Tetracycline and Rifamycin Resistant Chlamydia Suis Recombinants.</title>
        <authorList>
            <person name="Marti H."/>
            <person name="Bommana S."/>
            <person name="Read T.D."/>
            <person name="Pesch T."/>
            <person name="Prahauser B."/>
            <person name="Dean D."/>
            <person name="Borel N."/>
        </authorList>
    </citation>
    <scope>NUCLEOTIDE SEQUENCE</scope>
    <source>
        <strain evidence="2">208.1</strain>
    </source>
</reference>
<gene>
    <name evidence="1" type="primary">scc1</name>
    <name evidence="1" type="ORF">Chls_385</name>
    <name evidence="2" type="ORF">INQ84_03075</name>
</gene>
<dbReference type="SUPFAM" id="SSF69635">
    <property type="entry name" value="Type III secretory system chaperone-like"/>
    <property type="match status" value="1"/>
</dbReference>
<evidence type="ECO:0000313" key="1">
    <source>
        <dbReference type="EMBL" id="QHP83260.1"/>
    </source>
</evidence>
<dbReference type="AlphaFoldDB" id="A0AAQ0EPY4"/>
<dbReference type="Pfam" id="PF05932">
    <property type="entry name" value="CesT"/>
    <property type="match status" value="1"/>
</dbReference>
<dbReference type="Gene3D" id="3.30.1460.10">
    <property type="match status" value="1"/>
</dbReference>
<evidence type="ECO:0000313" key="4">
    <source>
        <dbReference type="Proteomes" id="UP000825134"/>
    </source>
</evidence>
<protein>
    <submittedName>
        <fullName evidence="2">CesT family type III secretion system chaperone</fullName>
    </submittedName>
    <submittedName>
        <fullName evidence="1">Scc1 protein (Type III secretion chaperone)</fullName>
    </submittedName>
</protein>
<evidence type="ECO:0000313" key="2">
    <source>
        <dbReference type="EMBL" id="QYC74088.1"/>
    </source>
</evidence>
<dbReference type="EMBL" id="CP063185">
    <property type="protein sequence ID" value="QYC74088.1"/>
    <property type="molecule type" value="Genomic_DNA"/>
</dbReference>
<dbReference type="Proteomes" id="UP000512184">
    <property type="component" value="Chromosome"/>
</dbReference>
<dbReference type="EMBL" id="CP035278">
    <property type="protein sequence ID" value="QHP83260.1"/>
    <property type="molecule type" value="Genomic_DNA"/>
</dbReference>
<dbReference type="CDD" id="cd17028">
    <property type="entry name" value="T3SC_IA_SycE_Scc1-like"/>
    <property type="match status" value="1"/>
</dbReference>
<dbReference type="Proteomes" id="UP000825134">
    <property type="component" value="Chromosome"/>
</dbReference>
<evidence type="ECO:0000313" key="3">
    <source>
        <dbReference type="Proteomes" id="UP000512184"/>
    </source>
</evidence>